<feature type="region of interest" description="Disordered" evidence="1">
    <location>
        <begin position="248"/>
        <end position="293"/>
    </location>
</feature>
<evidence type="ECO:0008006" key="5">
    <source>
        <dbReference type="Google" id="ProtNLM"/>
    </source>
</evidence>
<sequence length="293" mass="34070">MQEFNGTVYCLVDHKEYDLVDGVFLGDLDGPLRALIRLDFPKATNQDFICSEHLVHYRLLKMDQMIAKDYRQNHKLNQKLTRVLQKDTYQVVDVRQQLEHSLTVGQRVADAVAHFGGSWPFIISFVLIMLLWITVNSLHLFGVHFDPYPFILLNLFLSMVAAIQAPLIMMSQNRSAEYDRMESANDYHVNQKSEEEIRVLHSKVDHMIQQDQPNMLQIQKIQTEMLGSIESQVNELRRLQTYFDDHINDQEGKQPKQQKSSQPARRQTDSPQSVMHNEQSHKQSDNGSLHVNK</sequence>
<evidence type="ECO:0000313" key="3">
    <source>
        <dbReference type="EMBL" id="KRL55060.1"/>
    </source>
</evidence>
<comment type="caution">
    <text evidence="3">The sequence shown here is derived from an EMBL/GenBank/DDBJ whole genome shotgun (WGS) entry which is preliminary data.</text>
</comment>
<dbReference type="EMBL" id="AZFF01000007">
    <property type="protein sequence ID" value="KRL55060.1"/>
    <property type="molecule type" value="Genomic_DNA"/>
</dbReference>
<dbReference type="Proteomes" id="UP000051999">
    <property type="component" value="Unassembled WGS sequence"/>
</dbReference>
<dbReference type="InterPro" id="IPR010406">
    <property type="entry name" value="DUF1003"/>
</dbReference>
<proteinExistence type="predicted"/>
<dbReference type="Pfam" id="PF06210">
    <property type="entry name" value="DUF1003"/>
    <property type="match status" value="1"/>
</dbReference>
<name>A0A0R1RII5_9LACO</name>
<dbReference type="STRING" id="1114972.FD35_GL002514"/>
<evidence type="ECO:0000256" key="2">
    <source>
        <dbReference type="SAM" id="Phobius"/>
    </source>
</evidence>
<reference evidence="3 4" key="1">
    <citation type="journal article" date="2015" name="Genome Announc.">
        <title>Expanding the biotechnology potential of lactobacilli through comparative genomics of 213 strains and associated genera.</title>
        <authorList>
            <person name="Sun Z."/>
            <person name="Harris H.M."/>
            <person name="McCann A."/>
            <person name="Guo C."/>
            <person name="Argimon S."/>
            <person name="Zhang W."/>
            <person name="Yang X."/>
            <person name="Jeffery I.B."/>
            <person name="Cooney J.C."/>
            <person name="Kagawa T.F."/>
            <person name="Liu W."/>
            <person name="Song Y."/>
            <person name="Salvetti E."/>
            <person name="Wrobel A."/>
            <person name="Rasinkangas P."/>
            <person name="Parkhill J."/>
            <person name="Rea M.C."/>
            <person name="O'Sullivan O."/>
            <person name="Ritari J."/>
            <person name="Douillard F.P."/>
            <person name="Paul Ross R."/>
            <person name="Yang R."/>
            <person name="Briner A.E."/>
            <person name="Felis G.E."/>
            <person name="de Vos W.M."/>
            <person name="Barrangou R."/>
            <person name="Klaenhammer T.R."/>
            <person name="Caufield P.W."/>
            <person name="Cui Y."/>
            <person name="Zhang H."/>
            <person name="O'Toole P.W."/>
        </authorList>
    </citation>
    <scope>NUCLEOTIDE SEQUENCE [LARGE SCALE GENOMIC DNA]</scope>
    <source>
        <strain evidence="3 4">DSM 15814</strain>
    </source>
</reference>
<keyword evidence="2" id="KW-1133">Transmembrane helix</keyword>
<dbReference type="OrthoDB" id="9795736at2"/>
<evidence type="ECO:0000256" key="1">
    <source>
        <dbReference type="SAM" id="MobiDB-lite"/>
    </source>
</evidence>
<keyword evidence="4" id="KW-1185">Reference proteome</keyword>
<organism evidence="3 4">
    <name type="scientific">Furfurilactobacillus rossiae DSM 15814</name>
    <dbReference type="NCBI Taxonomy" id="1114972"/>
    <lineage>
        <taxon>Bacteria</taxon>
        <taxon>Bacillati</taxon>
        <taxon>Bacillota</taxon>
        <taxon>Bacilli</taxon>
        <taxon>Lactobacillales</taxon>
        <taxon>Lactobacillaceae</taxon>
        <taxon>Furfurilactobacillus</taxon>
    </lineage>
</organism>
<dbReference type="PATRIC" id="fig|1114972.6.peg.2578"/>
<gene>
    <name evidence="3" type="ORF">FD35_GL002514</name>
</gene>
<dbReference type="PANTHER" id="PTHR41386:SF1">
    <property type="entry name" value="MEMBRANE PROTEIN"/>
    <property type="match status" value="1"/>
</dbReference>
<protein>
    <recommendedName>
        <fullName evidence="5">Cyclic nucleotide-binding protein</fullName>
    </recommendedName>
</protein>
<dbReference type="PANTHER" id="PTHR41386">
    <property type="entry name" value="INTEGRAL MEMBRANE PROTEIN-RELATED"/>
    <property type="match status" value="1"/>
</dbReference>
<feature type="transmembrane region" description="Helical" evidence="2">
    <location>
        <begin position="148"/>
        <end position="170"/>
    </location>
</feature>
<feature type="transmembrane region" description="Helical" evidence="2">
    <location>
        <begin position="121"/>
        <end position="142"/>
    </location>
</feature>
<dbReference type="eggNOG" id="COG4420">
    <property type="taxonomic scope" value="Bacteria"/>
</dbReference>
<evidence type="ECO:0000313" key="4">
    <source>
        <dbReference type="Proteomes" id="UP000051999"/>
    </source>
</evidence>
<keyword evidence="2" id="KW-0472">Membrane</keyword>
<dbReference type="AlphaFoldDB" id="A0A0R1RII5"/>
<keyword evidence="2" id="KW-0812">Transmembrane</keyword>
<accession>A0A0R1RII5</accession>